<keyword evidence="1" id="KW-1133">Transmembrane helix</keyword>
<dbReference type="Proteomes" id="UP001338125">
    <property type="component" value="Unassembled WGS sequence"/>
</dbReference>
<organism evidence="2 3">
    <name type="scientific">Cladobotryum mycophilum</name>
    <dbReference type="NCBI Taxonomy" id="491253"/>
    <lineage>
        <taxon>Eukaryota</taxon>
        <taxon>Fungi</taxon>
        <taxon>Dikarya</taxon>
        <taxon>Ascomycota</taxon>
        <taxon>Pezizomycotina</taxon>
        <taxon>Sordariomycetes</taxon>
        <taxon>Hypocreomycetidae</taxon>
        <taxon>Hypocreales</taxon>
        <taxon>Hypocreaceae</taxon>
        <taxon>Cladobotryum</taxon>
    </lineage>
</organism>
<keyword evidence="1" id="KW-0472">Membrane</keyword>
<evidence type="ECO:0000256" key="1">
    <source>
        <dbReference type="SAM" id="Phobius"/>
    </source>
</evidence>
<feature type="transmembrane region" description="Helical" evidence="1">
    <location>
        <begin position="42"/>
        <end position="67"/>
    </location>
</feature>
<name>A0ABR0SXU4_9HYPO</name>
<dbReference type="EMBL" id="JAVFKD010000002">
    <property type="protein sequence ID" value="KAK5996972.1"/>
    <property type="molecule type" value="Genomic_DNA"/>
</dbReference>
<proteinExistence type="predicted"/>
<gene>
    <name evidence="2" type="ORF">PT974_02321</name>
</gene>
<reference evidence="2 3" key="1">
    <citation type="submission" date="2024-01" db="EMBL/GenBank/DDBJ databases">
        <title>Complete genome of Cladobotryum mycophilum ATHUM6906.</title>
        <authorList>
            <person name="Christinaki A.C."/>
            <person name="Myridakis A.I."/>
            <person name="Kouvelis V.N."/>
        </authorList>
    </citation>
    <scope>NUCLEOTIDE SEQUENCE [LARGE SCALE GENOMIC DNA]</scope>
    <source>
        <strain evidence="2 3">ATHUM6906</strain>
    </source>
</reference>
<protein>
    <submittedName>
        <fullName evidence="2">Uncharacterized protein</fullName>
    </submittedName>
</protein>
<evidence type="ECO:0000313" key="2">
    <source>
        <dbReference type="EMBL" id="KAK5996972.1"/>
    </source>
</evidence>
<sequence length="650" mass="73721">MSQLGETDGRLNTTEQILQAVSHILAQLERQNHQYNWDPATFSVTVVIGIIAIFFAGLTIIQGLIAAGPGRLKSGQYAIGPWSKLTRRKFIRAELRLRTVAYTPVIRFQDPHVAFWLDEETTVSESPSILRKRVSEYFPAGWLALLTLVGLDKPANFEKKAVGADYIPMELAAAPAYGSIRDTINLILSYSTRLSLIEKDPVSRLLSVRGSATTGTFGLNFFNHPLLGTVGSFEMFAAEPPEKQEIEYNIHPSLSAQDDHVSQLNLLKESLSCAYGSVECFVRDPRSAEIEHFSFNWMPWYYKSTRVVFSKPFEPGLQRLVAVVESGCHHHKDRLSIADIVEGSKAFSLPLFTSYPGETLPSFLTNTLEHKLENIQNTKKAILCFAALATAKVYTTPPRVFPHTLANITGVLDSLLIQSDFWSDDFRCYGMEPPFTNENQGTAYLMDPPKLDKVVFEVSWRFIRALSIDRSDSCGVIMNILNEIPVNFIFDRRHLLAEMKSIDDWVRDEKPRDWNCRMLVLINIAGLVHDMARRHQLLLEAILSNEAEAQTKEAKRYITMTWQKCKDHSFSLLALQQESHGEEVMNALKRFEKLWQFGPNRQPFEGVRTAHPLDDLIIYRIIIHIMLLSTASDNSIVMEEGFHDRVVPML</sequence>
<accession>A0ABR0SXU4</accession>
<keyword evidence="1" id="KW-0812">Transmembrane</keyword>
<keyword evidence="3" id="KW-1185">Reference proteome</keyword>
<comment type="caution">
    <text evidence="2">The sequence shown here is derived from an EMBL/GenBank/DDBJ whole genome shotgun (WGS) entry which is preliminary data.</text>
</comment>
<evidence type="ECO:0000313" key="3">
    <source>
        <dbReference type="Proteomes" id="UP001338125"/>
    </source>
</evidence>